<name>A0A9P6H5G4_9AGAM</name>
<keyword evidence="2" id="KW-1185">Reference proteome</keyword>
<dbReference type="CDD" id="cd18186">
    <property type="entry name" value="BTB_POZ_ZBTB_KLHL-like"/>
    <property type="match status" value="1"/>
</dbReference>
<evidence type="ECO:0000313" key="2">
    <source>
        <dbReference type="Proteomes" id="UP000736335"/>
    </source>
</evidence>
<comment type="caution">
    <text evidence="1">The sequence shown here is derived from an EMBL/GenBank/DDBJ whole genome shotgun (WGS) entry which is preliminary data.</text>
</comment>
<dbReference type="InterPro" id="IPR011333">
    <property type="entry name" value="SKP1/BTB/POZ_sf"/>
</dbReference>
<protein>
    <recommendedName>
        <fullName evidence="3">BTB domain-containing protein</fullName>
    </recommendedName>
</protein>
<evidence type="ECO:0000313" key="1">
    <source>
        <dbReference type="EMBL" id="KAF9779444.1"/>
    </source>
</evidence>
<dbReference type="Gene3D" id="3.30.710.10">
    <property type="entry name" value="Potassium Channel Kv1.1, Chain A"/>
    <property type="match status" value="1"/>
</dbReference>
<proteinExistence type="predicted"/>
<dbReference type="EMBL" id="WIUZ02000019">
    <property type="protein sequence ID" value="KAF9779444.1"/>
    <property type="molecule type" value="Genomic_DNA"/>
</dbReference>
<reference evidence="1" key="2">
    <citation type="submission" date="2020-11" db="EMBL/GenBank/DDBJ databases">
        <authorList>
            <consortium name="DOE Joint Genome Institute"/>
            <person name="Kuo A."/>
            <person name="Miyauchi S."/>
            <person name="Kiss E."/>
            <person name="Drula E."/>
            <person name="Kohler A."/>
            <person name="Sanchez-Garcia M."/>
            <person name="Andreopoulos B."/>
            <person name="Barry K.W."/>
            <person name="Bonito G."/>
            <person name="Buee M."/>
            <person name="Carver A."/>
            <person name="Chen C."/>
            <person name="Cichocki N."/>
            <person name="Clum A."/>
            <person name="Culley D."/>
            <person name="Crous P.W."/>
            <person name="Fauchery L."/>
            <person name="Girlanda M."/>
            <person name="Hayes R."/>
            <person name="Keri Z."/>
            <person name="Labutti K."/>
            <person name="Lipzen A."/>
            <person name="Lombard V."/>
            <person name="Magnuson J."/>
            <person name="Maillard F."/>
            <person name="Morin E."/>
            <person name="Murat C."/>
            <person name="Nolan M."/>
            <person name="Ohm R."/>
            <person name="Pangilinan J."/>
            <person name="Pereira M."/>
            <person name="Perotto S."/>
            <person name="Peter M."/>
            <person name="Riley R."/>
            <person name="Sitrit Y."/>
            <person name="Stielow B."/>
            <person name="Szollosi G."/>
            <person name="Zifcakova L."/>
            <person name="Stursova M."/>
            <person name="Spatafora J.W."/>
            <person name="Tedersoo L."/>
            <person name="Vaario L.-M."/>
            <person name="Yamada A."/>
            <person name="Yan M."/>
            <person name="Wang P."/>
            <person name="Xu J."/>
            <person name="Bruns T."/>
            <person name="Baldrian P."/>
            <person name="Vilgalys R."/>
            <person name="Henrissat B."/>
            <person name="Grigoriev I.V."/>
            <person name="Hibbett D."/>
            <person name="Nagy L.G."/>
            <person name="Martin F.M."/>
        </authorList>
    </citation>
    <scope>NUCLEOTIDE SEQUENCE</scope>
    <source>
        <strain evidence="1">UH-Tt-Lm1</strain>
    </source>
</reference>
<accession>A0A9P6H5G4</accession>
<gene>
    <name evidence="1" type="ORF">BJ322DRAFT_1167329</name>
</gene>
<organism evidence="1 2">
    <name type="scientific">Thelephora terrestris</name>
    <dbReference type="NCBI Taxonomy" id="56493"/>
    <lineage>
        <taxon>Eukaryota</taxon>
        <taxon>Fungi</taxon>
        <taxon>Dikarya</taxon>
        <taxon>Basidiomycota</taxon>
        <taxon>Agaricomycotina</taxon>
        <taxon>Agaricomycetes</taxon>
        <taxon>Thelephorales</taxon>
        <taxon>Thelephoraceae</taxon>
        <taxon>Thelephora</taxon>
    </lineage>
</organism>
<dbReference type="AlphaFoldDB" id="A0A9P6H5G4"/>
<dbReference type="OrthoDB" id="6359816at2759"/>
<evidence type="ECO:0008006" key="3">
    <source>
        <dbReference type="Google" id="ProtNLM"/>
    </source>
</evidence>
<reference evidence="1" key="1">
    <citation type="journal article" date="2020" name="Nat. Commun.">
        <title>Large-scale genome sequencing of mycorrhizal fungi provides insights into the early evolution of symbiotic traits.</title>
        <authorList>
            <person name="Miyauchi S."/>
            <person name="Kiss E."/>
            <person name="Kuo A."/>
            <person name="Drula E."/>
            <person name="Kohler A."/>
            <person name="Sanchez-Garcia M."/>
            <person name="Morin E."/>
            <person name="Andreopoulos B."/>
            <person name="Barry K.W."/>
            <person name="Bonito G."/>
            <person name="Buee M."/>
            <person name="Carver A."/>
            <person name="Chen C."/>
            <person name="Cichocki N."/>
            <person name="Clum A."/>
            <person name="Culley D."/>
            <person name="Crous P.W."/>
            <person name="Fauchery L."/>
            <person name="Girlanda M."/>
            <person name="Hayes R.D."/>
            <person name="Keri Z."/>
            <person name="LaButti K."/>
            <person name="Lipzen A."/>
            <person name="Lombard V."/>
            <person name="Magnuson J."/>
            <person name="Maillard F."/>
            <person name="Murat C."/>
            <person name="Nolan M."/>
            <person name="Ohm R.A."/>
            <person name="Pangilinan J."/>
            <person name="Pereira M.F."/>
            <person name="Perotto S."/>
            <person name="Peter M."/>
            <person name="Pfister S."/>
            <person name="Riley R."/>
            <person name="Sitrit Y."/>
            <person name="Stielow J.B."/>
            <person name="Szollosi G."/>
            <person name="Zifcakova L."/>
            <person name="Stursova M."/>
            <person name="Spatafora J.W."/>
            <person name="Tedersoo L."/>
            <person name="Vaario L.M."/>
            <person name="Yamada A."/>
            <person name="Yan M."/>
            <person name="Wang P."/>
            <person name="Xu J."/>
            <person name="Bruns T."/>
            <person name="Baldrian P."/>
            <person name="Vilgalys R."/>
            <person name="Dunand C."/>
            <person name="Henrissat B."/>
            <person name="Grigoriev I.V."/>
            <person name="Hibbett D."/>
            <person name="Nagy L.G."/>
            <person name="Martin F.M."/>
        </authorList>
    </citation>
    <scope>NUCLEOTIDE SEQUENCE</scope>
    <source>
        <strain evidence="1">UH-Tt-Lm1</strain>
    </source>
</reference>
<dbReference type="Proteomes" id="UP000736335">
    <property type="component" value="Unassembled WGS sequence"/>
</dbReference>
<sequence length="347" mass="38807">MFPPHPLRSALTDAVVSGVFIDTKFYLFSRRSSSGKVCRPRPLYANSLSLKSVPYFDNLLSGGFAEGVTKSLDHDPFEDSDQAEDYDYLSDSDLEDDAEITEPVAKIHESTTGGQNSSVAMKLHNELNHQGKVVVLRGVSYLTFQAIVMYLYTGEIDFAPFGSKANRELRTPEFLSTEEDTIPRPSPKSIYRIADMYDLPKLKEFAYAAIRDGIGSCDAVEETFSKFTSRYQEMVDLYVENLASALLSPDSQDIRERLNEKLRSFTDGEIPHAANVVSALFDTLLARYRASENPSETSAPNIRPKSECAWAEGGSCYYLACKVSLTPLNYKRVLSGYMNILTVHMLR</sequence>